<reference evidence="1" key="1">
    <citation type="submission" date="2022-11" db="EMBL/GenBank/DDBJ databases">
        <title>Genome Sequence of Cubamyces cubensis.</title>
        <authorList>
            <person name="Buettner E."/>
        </authorList>
    </citation>
    <scope>NUCLEOTIDE SEQUENCE</scope>
    <source>
        <strain evidence="1">MPL-01</strain>
    </source>
</reference>
<comment type="caution">
    <text evidence="1">The sequence shown here is derived from an EMBL/GenBank/DDBJ whole genome shotgun (WGS) entry which is preliminary data.</text>
</comment>
<dbReference type="Proteomes" id="UP001215151">
    <property type="component" value="Unassembled WGS sequence"/>
</dbReference>
<sequence>MTRYRPHIVKLGQAEIAAICTVLASCPACNVMCVRNPVGGHVHYTHVHQNGRYAICIYVSDRHHPALPGAPLIYQAFVSDTQTATSHAVPIPIGYYPVGAVSSARD</sequence>
<accession>A0AAD7XBM8</accession>
<evidence type="ECO:0000313" key="2">
    <source>
        <dbReference type="Proteomes" id="UP001215151"/>
    </source>
</evidence>
<evidence type="ECO:0000313" key="1">
    <source>
        <dbReference type="EMBL" id="KAJ8473930.1"/>
    </source>
</evidence>
<proteinExistence type="predicted"/>
<gene>
    <name evidence="1" type="ORF">ONZ51_g7555</name>
</gene>
<dbReference type="EMBL" id="JAPEVG010000205">
    <property type="protein sequence ID" value="KAJ8473930.1"/>
    <property type="molecule type" value="Genomic_DNA"/>
</dbReference>
<keyword evidence="2" id="KW-1185">Reference proteome</keyword>
<name>A0AAD7XBM8_9APHY</name>
<organism evidence="1 2">
    <name type="scientific">Trametes cubensis</name>
    <dbReference type="NCBI Taxonomy" id="1111947"/>
    <lineage>
        <taxon>Eukaryota</taxon>
        <taxon>Fungi</taxon>
        <taxon>Dikarya</taxon>
        <taxon>Basidiomycota</taxon>
        <taxon>Agaricomycotina</taxon>
        <taxon>Agaricomycetes</taxon>
        <taxon>Polyporales</taxon>
        <taxon>Polyporaceae</taxon>
        <taxon>Trametes</taxon>
    </lineage>
</organism>
<protein>
    <submittedName>
        <fullName evidence="1">Uncharacterized protein</fullName>
    </submittedName>
</protein>
<dbReference type="PROSITE" id="PS51257">
    <property type="entry name" value="PROKAR_LIPOPROTEIN"/>
    <property type="match status" value="1"/>
</dbReference>
<dbReference type="AlphaFoldDB" id="A0AAD7XBM8"/>